<reference evidence="3" key="1">
    <citation type="journal article" date="2020" name="mSystems">
        <title>Genome- and Community-Level Interaction Insights into Carbon Utilization and Element Cycling Functions of Hydrothermarchaeota in Hydrothermal Sediment.</title>
        <authorList>
            <person name="Zhou Z."/>
            <person name="Liu Y."/>
            <person name="Xu W."/>
            <person name="Pan J."/>
            <person name="Luo Z.H."/>
            <person name="Li M."/>
        </authorList>
    </citation>
    <scope>NUCLEOTIDE SEQUENCE [LARGE SCALE GENOMIC DNA]</scope>
    <source>
        <strain evidence="3">SpSt-339</strain>
    </source>
</reference>
<feature type="signal peptide" evidence="2">
    <location>
        <begin position="1"/>
        <end position="32"/>
    </location>
</feature>
<comment type="caution">
    <text evidence="3">The sequence shown here is derived from an EMBL/GenBank/DDBJ whole genome shotgun (WGS) entry which is preliminary data.</text>
</comment>
<evidence type="ECO:0000256" key="2">
    <source>
        <dbReference type="SAM" id="SignalP"/>
    </source>
</evidence>
<feature type="region of interest" description="Disordered" evidence="1">
    <location>
        <begin position="513"/>
        <end position="535"/>
    </location>
</feature>
<gene>
    <name evidence="3" type="ORF">ENQ76_12200</name>
</gene>
<sequence>MVPLHGPLVSRRLSPVVPTAMVLAFSSLTAWAAAPEKPTGPVITPAAQTTHFTGPLDSEGYVDFVAALNQELGRGVLPSENAAIPLLQAMGPCERRLDTTNAILKELGAAPWSPGMPDFRDYGEFMETRGGSNEARLNDYTAAIDVPWVAADHPDIAALLAANEKPLAMIAAAVQKPKYYRPMVLSKPGDTLVSVLLPDIQSYRDVARQLKARAMRHLGEGRPLAAQQDLLTMHRLARCVGRGGTLIEALVGIAIDAIASNADNVWAAHPDLTADQIVAYRQQLAALPAVADMRRCLETTERAMCMDVTQAIARGKLGAQNSDLRSVLGFASGSETVEGQWLDVGEMSAALLVFSVDWNVTMQTINTYFDEMIAAAGAADRLQRKAAMSRFDEQLRKTKSEITTFKTLATNVLGGSNSRGKTFGNVLSTLLMPAVFQAFSAQDSAAARRDLSQVMLALAEYQRREGQFPPSLAALSPQYLAVVPDDLFAGKPFRYASDGGSYRLYSLGRNERDDGGVMGPSGADDLLMAYPPPRD</sequence>
<proteinExistence type="predicted"/>
<organism evidence="3">
    <name type="scientific">Schlesneria paludicola</name>
    <dbReference type="NCBI Taxonomy" id="360056"/>
    <lineage>
        <taxon>Bacteria</taxon>
        <taxon>Pseudomonadati</taxon>
        <taxon>Planctomycetota</taxon>
        <taxon>Planctomycetia</taxon>
        <taxon>Planctomycetales</taxon>
        <taxon>Planctomycetaceae</taxon>
        <taxon>Schlesneria</taxon>
    </lineage>
</organism>
<dbReference type="Gene3D" id="3.30.700.10">
    <property type="entry name" value="Glycoprotein, Type 4 Pilin"/>
    <property type="match status" value="1"/>
</dbReference>
<keyword evidence="2" id="KW-0732">Signal</keyword>
<evidence type="ECO:0008006" key="4">
    <source>
        <dbReference type="Google" id="ProtNLM"/>
    </source>
</evidence>
<dbReference type="EMBL" id="DSOK01000341">
    <property type="protein sequence ID" value="HEN16215.1"/>
    <property type="molecule type" value="Genomic_DNA"/>
</dbReference>
<protein>
    <recommendedName>
        <fullName evidence="4">Type II secretion system protein GspG C-terminal domain-containing protein</fullName>
    </recommendedName>
</protein>
<evidence type="ECO:0000313" key="3">
    <source>
        <dbReference type="EMBL" id="HEN16215.1"/>
    </source>
</evidence>
<evidence type="ECO:0000256" key="1">
    <source>
        <dbReference type="SAM" id="MobiDB-lite"/>
    </source>
</evidence>
<accession>A0A7C2P6W8</accession>
<dbReference type="AlphaFoldDB" id="A0A7C2P6W8"/>
<name>A0A7C2P6W8_9PLAN</name>
<feature type="chain" id="PRO_5028093132" description="Type II secretion system protein GspG C-terminal domain-containing protein" evidence="2">
    <location>
        <begin position="33"/>
        <end position="535"/>
    </location>
</feature>